<dbReference type="OrthoDB" id="9813612at2"/>
<evidence type="ECO:0000259" key="5">
    <source>
        <dbReference type="Pfam" id="PF00155"/>
    </source>
</evidence>
<evidence type="ECO:0000256" key="2">
    <source>
        <dbReference type="ARBA" id="ARBA00022576"/>
    </source>
</evidence>
<dbReference type="Gene3D" id="3.40.640.10">
    <property type="entry name" value="Type I PLP-dependent aspartate aminotransferase-like (Major domain)"/>
    <property type="match status" value="1"/>
</dbReference>
<dbReference type="InterPro" id="IPR004839">
    <property type="entry name" value="Aminotransferase_I/II_large"/>
</dbReference>
<proteinExistence type="predicted"/>
<name>A0A5R9DYD5_9LACT</name>
<protein>
    <submittedName>
        <fullName evidence="6">Histidinol-phosphate aminotransferase family protein</fullName>
    </submittedName>
</protein>
<evidence type="ECO:0000313" key="7">
    <source>
        <dbReference type="Proteomes" id="UP000306420"/>
    </source>
</evidence>
<dbReference type="PANTHER" id="PTHR42885:SF2">
    <property type="entry name" value="HISTIDINOL-PHOSPHATE AMINOTRANSFERASE"/>
    <property type="match status" value="1"/>
</dbReference>
<reference evidence="6 7" key="1">
    <citation type="submission" date="2019-05" db="EMBL/GenBank/DDBJ databases">
        <title>The metagenome of a microbial culture collection derived from dairy environment covers the genomic content of the human microbiome.</title>
        <authorList>
            <person name="Roder T."/>
            <person name="Wuthrich D."/>
            <person name="Sattari Z."/>
            <person name="Von Ah U."/>
            <person name="Bar C."/>
            <person name="Ronchi F."/>
            <person name="Macpherson A.J."/>
            <person name="Ganal-Vonarburg S.C."/>
            <person name="Bruggmann R."/>
            <person name="Vergeres G."/>
        </authorList>
    </citation>
    <scope>NUCLEOTIDE SEQUENCE [LARGE SCALE GENOMIC DNA]</scope>
    <source>
        <strain evidence="6 7">FAM 24227</strain>
    </source>
</reference>
<dbReference type="InterPro" id="IPR015422">
    <property type="entry name" value="PyrdxlP-dep_Trfase_small"/>
</dbReference>
<dbReference type="Proteomes" id="UP000306420">
    <property type="component" value="Unassembled WGS sequence"/>
</dbReference>
<dbReference type="GO" id="GO:0030170">
    <property type="term" value="F:pyridoxal phosphate binding"/>
    <property type="evidence" value="ECO:0007669"/>
    <property type="project" value="InterPro"/>
</dbReference>
<dbReference type="AlphaFoldDB" id="A0A5R9DYD5"/>
<accession>A0A5R9DYD5</accession>
<dbReference type="RefSeq" id="WP_138404156.1">
    <property type="nucleotide sequence ID" value="NZ_VBSP01000010.1"/>
</dbReference>
<organism evidence="6 7">
    <name type="scientific">Ruoffia tabacinasalis</name>
    <dbReference type="NCBI Taxonomy" id="87458"/>
    <lineage>
        <taxon>Bacteria</taxon>
        <taxon>Bacillati</taxon>
        <taxon>Bacillota</taxon>
        <taxon>Bacilli</taxon>
        <taxon>Lactobacillales</taxon>
        <taxon>Aerococcaceae</taxon>
        <taxon>Ruoffia</taxon>
    </lineage>
</organism>
<evidence type="ECO:0000313" key="6">
    <source>
        <dbReference type="EMBL" id="TLQ41776.1"/>
    </source>
</evidence>
<dbReference type="Pfam" id="PF00155">
    <property type="entry name" value="Aminotran_1_2"/>
    <property type="match status" value="1"/>
</dbReference>
<keyword evidence="4" id="KW-0663">Pyridoxal phosphate</keyword>
<sequence length="329" mass="38075">MTVFMNRNISPKRPLNDEQLIEVVTQTAFHEYPEKESTRFKELYASYNQLDLNQIELANGADEWLQKLMIQFGQEGVLTISPDFFMYEDYARQINRPFWKVESDENFDFDLEKVLEEIQKLRPSLLLVSNPQNPTGKQFSYEFLQAIADGMESIGGYFVIDEAYVEFGDDYHRPSNDNVIIIRTLSKIYAMAGLRIGIAIAKGETFAKLIDINHPYPVSNLALNVANAMFSNKEQLDAWVAYQKECQLKLIQALTLVDDVIKVKPTQSNFIMTYGKSARDLGEYLSENGFVGRTYDADHLKDVVRYSILDIDKYDEFEDLLKTWRKQID</sequence>
<dbReference type="PANTHER" id="PTHR42885">
    <property type="entry name" value="HISTIDINOL-PHOSPHATE AMINOTRANSFERASE-RELATED"/>
    <property type="match status" value="1"/>
</dbReference>
<feature type="domain" description="Aminotransferase class I/classII large" evidence="5">
    <location>
        <begin position="22"/>
        <end position="287"/>
    </location>
</feature>
<evidence type="ECO:0000256" key="1">
    <source>
        <dbReference type="ARBA" id="ARBA00001933"/>
    </source>
</evidence>
<dbReference type="GO" id="GO:0008483">
    <property type="term" value="F:transaminase activity"/>
    <property type="evidence" value="ECO:0007669"/>
    <property type="project" value="UniProtKB-KW"/>
</dbReference>
<comment type="caution">
    <text evidence="6">The sequence shown here is derived from an EMBL/GenBank/DDBJ whole genome shotgun (WGS) entry which is preliminary data.</text>
</comment>
<evidence type="ECO:0000256" key="3">
    <source>
        <dbReference type="ARBA" id="ARBA00022679"/>
    </source>
</evidence>
<dbReference type="Gene3D" id="3.90.1150.10">
    <property type="entry name" value="Aspartate Aminotransferase, domain 1"/>
    <property type="match status" value="1"/>
</dbReference>
<dbReference type="InterPro" id="IPR015424">
    <property type="entry name" value="PyrdxlP-dep_Trfase"/>
</dbReference>
<gene>
    <name evidence="6" type="ORF">FEZ33_04225</name>
</gene>
<keyword evidence="3 6" id="KW-0808">Transferase</keyword>
<comment type="cofactor">
    <cofactor evidence="1">
        <name>pyridoxal 5'-phosphate</name>
        <dbReference type="ChEBI" id="CHEBI:597326"/>
    </cofactor>
</comment>
<dbReference type="EMBL" id="VBSP01000010">
    <property type="protein sequence ID" value="TLQ41776.1"/>
    <property type="molecule type" value="Genomic_DNA"/>
</dbReference>
<evidence type="ECO:0000256" key="4">
    <source>
        <dbReference type="ARBA" id="ARBA00022898"/>
    </source>
</evidence>
<dbReference type="SUPFAM" id="SSF53383">
    <property type="entry name" value="PLP-dependent transferases"/>
    <property type="match status" value="1"/>
</dbReference>
<keyword evidence="2 6" id="KW-0032">Aminotransferase</keyword>
<dbReference type="InterPro" id="IPR015421">
    <property type="entry name" value="PyrdxlP-dep_Trfase_major"/>
</dbReference>
<dbReference type="CDD" id="cd00609">
    <property type="entry name" value="AAT_like"/>
    <property type="match status" value="1"/>
</dbReference>